<dbReference type="InterPro" id="IPR000873">
    <property type="entry name" value="AMP-dep_synth/lig_dom"/>
</dbReference>
<evidence type="ECO:0000313" key="7">
    <source>
        <dbReference type="EMBL" id="CAD7636760.1"/>
    </source>
</evidence>
<dbReference type="Proteomes" id="UP000728032">
    <property type="component" value="Unassembled WGS sequence"/>
</dbReference>
<organism evidence="7">
    <name type="scientific">Oppiella nova</name>
    <dbReference type="NCBI Taxonomy" id="334625"/>
    <lineage>
        <taxon>Eukaryota</taxon>
        <taxon>Metazoa</taxon>
        <taxon>Ecdysozoa</taxon>
        <taxon>Arthropoda</taxon>
        <taxon>Chelicerata</taxon>
        <taxon>Arachnida</taxon>
        <taxon>Acari</taxon>
        <taxon>Acariformes</taxon>
        <taxon>Sarcoptiformes</taxon>
        <taxon>Oribatida</taxon>
        <taxon>Brachypylina</taxon>
        <taxon>Oppioidea</taxon>
        <taxon>Oppiidae</taxon>
        <taxon>Oppiella</taxon>
    </lineage>
</organism>
<dbReference type="EMBL" id="CAJPVJ010000022">
    <property type="protein sequence ID" value="CAG2158585.1"/>
    <property type="molecule type" value="Genomic_DNA"/>
</dbReference>
<keyword evidence="4" id="KW-0472">Membrane</keyword>
<dbReference type="PANTHER" id="PTHR43272:SF107">
    <property type="entry name" value="LONG-CHAIN-FATTY-ACID--COA LIGASE 5"/>
    <property type="match status" value="1"/>
</dbReference>
<protein>
    <recommendedName>
        <fullName evidence="3">long-chain-fatty-acid--CoA ligase</fullName>
        <ecNumber evidence="3">6.2.1.3</ecNumber>
    </recommendedName>
</protein>
<feature type="transmembrane region" description="Helical" evidence="4">
    <location>
        <begin position="6"/>
        <end position="27"/>
    </location>
</feature>
<keyword evidence="4" id="KW-0812">Transmembrane</keyword>
<proteinExistence type="predicted"/>
<sequence length="588" mass="66116">MESEWYNVWSVVSVTLSIIGVYSLMAFRKPKPIGEGINFDEQSVVTDNELLVRKSQIYERSDPLTHLFTDALTLDQVLSRGSKESVDGNCLGTINKKSNSVDWITYAQVLERINNFGNGLIHMGLKCGQNTFIGIYATNCVEYVFAEYGAYTQSMVVIPLYDTLGPNACRYIINKGVMLTHKGIISNICAVLYQMGDEATNKNDTMLSFLPLAHMFERCCQSAVFMVGGKTAFFSGDIKYLPEDMQIVKPTVLAVVPRVLTRVYDKCHSNIKGSKLKEWLLRKAIESKQSEIERRIIRKNSIWDKIVFKKIRNGLGGKVRLIVCGAAPLSPNVLEFMRCALGCVIIEGYGQTECVCPCTLTLPGDYETGHVGPPLPCCSIRLESVPEMEYFASDGKGEICVKGPIVFKGYFKDAEKTSIVTQSDGWLKTGDIGQWTPNGTLRIIDRKKHIFKLSQGEYIAPEKIESVYSKSQFVAQIFVYGESFKSCLVAVVVPEVSVLTLWCRKNNIRGTLRDLCQNKDVKRAVMNDLLGVGKKEGLLGFEQLRDIYLHYEAFTIDNGLLTPTLKTKRIEIRNYFGRQLEDMYRSLD</sequence>
<dbReference type="GO" id="GO:0005783">
    <property type="term" value="C:endoplasmic reticulum"/>
    <property type="evidence" value="ECO:0007669"/>
    <property type="project" value="TreeGrafter"/>
</dbReference>
<keyword evidence="2" id="KW-0276">Fatty acid metabolism</keyword>
<dbReference type="Pfam" id="PF13193">
    <property type="entry name" value="AMP-binding_C"/>
    <property type="match status" value="1"/>
</dbReference>
<feature type="domain" description="AMP-binding enzyme C-terminal" evidence="6">
    <location>
        <begin position="463"/>
        <end position="505"/>
    </location>
</feature>
<evidence type="ECO:0000256" key="2">
    <source>
        <dbReference type="ARBA" id="ARBA00022832"/>
    </source>
</evidence>
<feature type="domain" description="AMP-dependent synthetase/ligase" evidence="5">
    <location>
        <begin position="175"/>
        <end position="411"/>
    </location>
</feature>
<keyword evidence="8" id="KW-1185">Reference proteome</keyword>
<dbReference type="EC" id="6.2.1.3" evidence="3"/>
<dbReference type="GO" id="GO:0004467">
    <property type="term" value="F:long-chain fatty acid-CoA ligase activity"/>
    <property type="evidence" value="ECO:0007669"/>
    <property type="project" value="UniProtKB-EC"/>
</dbReference>
<dbReference type="EMBL" id="OC914847">
    <property type="protein sequence ID" value="CAD7636760.1"/>
    <property type="molecule type" value="Genomic_DNA"/>
</dbReference>
<evidence type="ECO:0000259" key="6">
    <source>
        <dbReference type="Pfam" id="PF13193"/>
    </source>
</evidence>
<gene>
    <name evidence="7" type="ORF">ONB1V03_LOCUS403</name>
</gene>
<dbReference type="GO" id="GO:0016020">
    <property type="term" value="C:membrane"/>
    <property type="evidence" value="ECO:0007669"/>
    <property type="project" value="TreeGrafter"/>
</dbReference>
<evidence type="ECO:0000313" key="8">
    <source>
        <dbReference type="Proteomes" id="UP000728032"/>
    </source>
</evidence>
<dbReference type="Gene3D" id="3.40.50.12780">
    <property type="entry name" value="N-terminal domain of ligase-like"/>
    <property type="match status" value="2"/>
</dbReference>
<keyword evidence="2" id="KW-0443">Lipid metabolism</keyword>
<accession>A0A7R9L9V4</accession>
<dbReference type="SUPFAM" id="SSF56801">
    <property type="entry name" value="Acetyl-CoA synthetase-like"/>
    <property type="match status" value="1"/>
</dbReference>
<dbReference type="InterPro" id="IPR025110">
    <property type="entry name" value="AMP-bd_C"/>
</dbReference>
<keyword evidence="4" id="KW-1133">Transmembrane helix</keyword>
<dbReference type="Pfam" id="PF00501">
    <property type="entry name" value="AMP-binding"/>
    <property type="match status" value="2"/>
</dbReference>
<evidence type="ECO:0000256" key="4">
    <source>
        <dbReference type="SAM" id="Phobius"/>
    </source>
</evidence>
<evidence type="ECO:0000256" key="1">
    <source>
        <dbReference type="ARBA" id="ARBA00022598"/>
    </source>
</evidence>
<dbReference type="AlphaFoldDB" id="A0A7R9L9V4"/>
<dbReference type="OrthoDB" id="1700726at2759"/>
<evidence type="ECO:0000259" key="5">
    <source>
        <dbReference type="Pfam" id="PF00501"/>
    </source>
</evidence>
<evidence type="ECO:0000256" key="3">
    <source>
        <dbReference type="ARBA" id="ARBA00026121"/>
    </source>
</evidence>
<keyword evidence="1" id="KW-0436">Ligase</keyword>
<dbReference type="PANTHER" id="PTHR43272">
    <property type="entry name" value="LONG-CHAIN-FATTY-ACID--COA LIGASE"/>
    <property type="match status" value="1"/>
</dbReference>
<name>A0A7R9L9V4_9ACAR</name>
<dbReference type="InterPro" id="IPR042099">
    <property type="entry name" value="ANL_N_sf"/>
</dbReference>
<reference evidence="7" key="1">
    <citation type="submission" date="2020-11" db="EMBL/GenBank/DDBJ databases">
        <authorList>
            <person name="Tran Van P."/>
        </authorList>
    </citation>
    <scope>NUCLEOTIDE SEQUENCE</scope>
</reference>
<feature type="domain" description="AMP-dependent synthetase/ligase" evidence="5">
    <location>
        <begin position="101"/>
        <end position="174"/>
    </location>
</feature>